<comment type="caution">
    <text evidence="3">The sequence shown here is derived from an EMBL/GenBank/DDBJ whole genome shotgun (WGS) entry which is preliminary data.</text>
</comment>
<evidence type="ECO:0000256" key="1">
    <source>
        <dbReference type="SAM" id="Coils"/>
    </source>
</evidence>
<feature type="non-terminal residue" evidence="3">
    <location>
        <position position="1"/>
    </location>
</feature>
<sequence>ENESMHGRQIKKAIEERTFGGWEPTDSTIYTILKDLREKNLIRSIPTPDADEKTITYEITKDGKNTLEIMMKKEQEIRESMRSIITSTFGIKDELSSSELKELPSFTKMANKPEMETLQVLEFQRTFLKKRVEVLNHKLQKIEDKISKLDDKNRNEDVSKI</sequence>
<protein>
    <recommendedName>
        <fullName evidence="2">Transcription regulator PadR N-terminal domain-containing protein</fullName>
    </recommendedName>
</protein>
<dbReference type="InterPro" id="IPR005149">
    <property type="entry name" value="Tscrpt_reg_PadR_N"/>
</dbReference>
<dbReference type="AlphaFoldDB" id="X1AK75"/>
<feature type="coiled-coil region" evidence="1">
    <location>
        <begin position="125"/>
        <end position="152"/>
    </location>
</feature>
<dbReference type="EMBL" id="BART01015311">
    <property type="protein sequence ID" value="GAG82829.1"/>
    <property type="molecule type" value="Genomic_DNA"/>
</dbReference>
<dbReference type="PANTHER" id="PTHR43252">
    <property type="entry name" value="TRANSCRIPTIONAL REGULATOR YQJI"/>
    <property type="match status" value="1"/>
</dbReference>
<evidence type="ECO:0000313" key="3">
    <source>
        <dbReference type="EMBL" id="GAG82829.1"/>
    </source>
</evidence>
<dbReference type="PANTHER" id="PTHR43252:SF2">
    <property type="entry name" value="TRANSCRIPTION REGULATOR, PADR-LIKE FAMILY"/>
    <property type="match status" value="1"/>
</dbReference>
<name>X1AK75_9ZZZZ</name>
<accession>X1AK75</accession>
<dbReference type="InterPro" id="IPR036388">
    <property type="entry name" value="WH-like_DNA-bd_sf"/>
</dbReference>
<dbReference type="SUPFAM" id="SSF46785">
    <property type="entry name" value="Winged helix' DNA-binding domain"/>
    <property type="match status" value="1"/>
</dbReference>
<feature type="domain" description="Transcription regulator PadR N-terminal" evidence="2">
    <location>
        <begin position="2"/>
        <end position="68"/>
    </location>
</feature>
<keyword evidence="1" id="KW-0175">Coiled coil</keyword>
<dbReference type="InterPro" id="IPR036390">
    <property type="entry name" value="WH_DNA-bd_sf"/>
</dbReference>
<gene>
    <name evidence="3" type="ORF">S01H4_29766</name>
</gene>
<proteinExistence type="predicted"/>
<evidence type="ECO:0000259" key="2">
    <source>
        <dbReference type="Pfam" id="PF03551"/>
    </source>
</evidence>
<reference evidence="3" key="1">
    <citation type="journal article" date="2014" name="Front. Microbiol.">
        <title>High frequency of phylogenetically diverse reductive dehalogenase-homologous genes in deep subseafloor sedimentary metagenomes.</title>
        <authorList>
            <person name="Kawai M."/>
            <person name="Futagami T."/>
            <person name="Toyoda A."/>
            <person name="Takaki Y."/>
            <person name="Nishi S."/>
            <person name="Hori S."/>
            <person name="Arai W."/>
            <person name="Tsubouchi T."/>
            <person name="Morono Y."/>
            <person name="Uchiyama I."/>
            <person name="Ito T."/>
            <person name="Fujiyama A."/>
            <person name="Inagaki F."/>
            <person name="Takami H."/>
        </authorList>
    </citation>
    <scope>NUCLEOTIDE SEQUENCE</scope>
    <source>
        <strain evidence="3">Expedition CK06-06</strain>
    </source>
</reference>
<dbReference type="Gene3D" id="1.10.10.10">
    <property type="entry name" value="Winged helix-like DNA-binding domain superfamily/Winged helix DNA-binding domain"/>
    <property type="match status" value="1"/>
</dbReference>
<organism evidence="3">
    <name type="scientific">marine sediment metagenome</name>
    <dbReference type="NCBI Taxonomy" id="412755"/>
    <lineage>
        <taxon>unclassified sequences</taxon>
        <taxon>metagenomes</taxon>
        <taxon>ecological metagenomes</taxon>
    </lineage>
</organism>
<dbReference type="Pfam" id="PF03551">
    <property type="entry name" value="PadR"/>
    <property type="match status" value="1"/>
</dbReference>